<organism evidence="2 3">
    <name type="scientific">Mucilaginibacter limnophilus</name>
    <dbReference type="NCBI Taxonomy" id="1932778"/>
    <lineage>
        <taxon>Bacteria</taxon>
        <taxon>Pseudomonadati</taxon>
        <taxon>Bacteroidota</taxon>
        <taxon>Sphingobacteriia</taxon>
        <taxon>Sphingobacteriales</taxon>
        <taxon>Sphingobacteriaceae</taxon>
        <taxon>Mucilaginibacter</taxon>
    </lineage>
</organism>
<keyword evidence="2" id="KW-0449">Lipoprotein</keyword>
<proteinExistence type="predicted"/>
<accession>A0A437MUL9</accession>
<dbReference type="PROSITE" id="PS51257">
    <property type="entry name" value="PROKAR_LIPOPROTEIN"/>
    <property type="match status" value="1"/>
</dbReference>
<dbReference type="AlphaFoldDB" id="A0A437MUL9"/>
<dbReference type="InterPro" id="IPR020018">
    <property type="entry name" value="Motility-assoc_lipoprot_GldH"/>
</dbReference>
<keyword evidence="3" id="KW-1185">Reference proteome</keyword>
<dbReference type="Pfam" id="PF14109">
    <property type="entry name" value="GldH_lipo"/>
    <property type="match status" value="1"/>
</dbReference>
<name>A0A437MUL9_9SPHI</name>
<sequence>MRYSGIYLSMILALLLGGCANPNTIIDDNKEIPNHNWAYVNRAAYDVQIDDPNSLYNIYCNLRITADYKYSNIFIIFRRGEHGKKPQATRYEFKLANPDGEWLGAGSGNVYSYRFKLLTNYKLPAKGKYHFELEQNMRDNPLKGVSDAGITIEKVK</sequence>
<dbReference type="EMBL" id="SACK01000002">
    <property type="protein sequence ID" value="RVU01306.1"/>
    <property type="molecule type" value="Genomic_DNA"/>
</dbReference>
<evidence type="ECO:0000313" key="3">
    <source>
        <dbReference type="Proteomes" id="UP000282759"/>
    </source>
</evidence>
<reference evidence="2 3" key="1">
    <citation type="submission" date="2019-01" db="EMBL/GenBank/DDBJ databases">
        <authorList>
            <person name="Chen W.-M."/>
        </authorList>
    </citation>
    <scope>NUCLEOTIDE SEQUENCE [LARGE SCALE GENOMIC DNA]</scope>
    <source>
        <strain evidence="2 3">YBJ-36</strain>
    </source>
</reference>
<evidence type="ECO:0000313" key="2">
    <source>
        <dbReference type="EMBL" id="RVU01306.1"/>
    </source>
</evidence>
<dbReference type="OrthoDB" id="982482at2"/>
<feature type="chain" id="PRO_5019385989" evidence="1">
    <location>
        <begin position="21"/>
        <end position="156"/>
    </location>
</feature>
<dbReference type="RefSeq" id="WP_127703681.1">
    <property type="nucleotide sequence ID" value="NZ_SACK01000002.1"/>
</dbReference>
<feature type="signal peptide" evidence="1">
    <location>
        <begin position="1"/>
        <end position="20"/>
    </location>
</feature>
<comment type="caution">
    <text evidence="2">The sequence shown here is derived from an EMBL/GenBank/DDBJ whole genome shotgun (WGS) entry which is preliminary data.</text>
</comment>
<evidence type="ECO:0000256" key="1">
    <source>
        <dbReference type="SAM" id="SignalP"/>
    </source>
</evidence>
<protein>
    <submittedName>
        <fullName evidence="2">Gliding motility lipoprotein GldH</fullName>
    </submittedName>
</protein>
<dbReference type="Proteomes" id="UP000282759">
    <property type="component" value="Unassembled WGS sequence"/>
</dbReference>
<gene>
    <name evidence="2" type="primary">gldH</name>
    <name evidence="2" type="ORF">EOD41_04900</name>
</gene>
<keyword evidence="1" id="KW-0732">Signal</keyword>
<dbReference type="NCBIfam" id="TIGR03511">
    <property type="entry name" value="GldH_lipo"/>
    <property type="match status" value="1"/>
</dbReference>